<comment type="caution">
    <text evidence="1">The sequence shown here is derived from an EMBL/GenBank/DDBJ whole genome shotgun (WGS) entry which is preliminary data.</text>
</comment>
<organism evidence="1">
    <name type="scientific">marine sediment metagenome</name>
    <dbReference type="NCBI Taxonomy" id="412755"/>
    <lineage>
        <taxon>unclassified sequences</taxon>
        <taxon>metagenomes</taxon>
        <taxon>ecological metagenomes</taxon>
    </lineage>
</organism>
<proteinExistence type="predicted"/>
<gene>
    <name evidence="1" type="ORF">LCGC14_2091310</name>
</gene>
<sequence length="60" mass="6881">MTLVGLWDNAHERLLPHTDHEVEIACYGNPPVNISVECITCSEVLIDFDRFEEEPNHDTD</sequence>
<evidence type="ECO:0000313" key="1">
    <source>
        <dbReference type="EMBL" id="KKL71794.1"/>
    </source>
</evidence>
<accession>A0A0F9ECX6</accession>
<dbReference type="EMBL" id="LAZR01025480">
    <property type="protein sequence ID" value="KKL71794.1"/>
    <property type="molecule type" value="Genomic_DNA"/>
</dbReference>
<name>A0A0F9ECX6_9ZZZZ</name>
<dbReference type="AlphaFoldDB" id="A0A0F9ECX6"/>
<reference evidence="1" key="1">
    <citation type="journal article" date="2015" name="Nature">
        <title>Complex archaea that bridge the gap between prokaryotes and eukaryotes.</title>
        <authorList>
            <person name="Spang A."/>
            <person name="Saw J.H."/>
            <person name="Jorgensen S.L."/>
            <person name="Zaremba-Niedzwiedzka K."/>
            <person name="Martijn J."/>
            <person name="Lind A.E."/>
            <person name="van Eijk R."/>
            <person name="Schleper C."/>
            <person name="Guy L."/>
            <person name="Ettema T.J."/>
        </authorList>
    </citation>
    <scope>NUCLEOTIDE SEQUENCE</scope>
</reference>
<protein>
    <submittedName>
        <fullName evidence="1">Uncharacterized protein</fullName>
    </submittedName>
</protein>